<organism evidence="7 8">
    <name type="scientific">Alkaliphilus hydrothermalis</name>
    <dbReference type="NCBI Taxonomy" id="1482730"/>
    <lineage>
        <taxon>Bacteria</taxon>
        <taxon>Bacillati</taxon>
        <taxon>Bacillota</taxon>
        <taxon>Clostridia</taxon>
        <taxon>Peptostreptococcales</taxon>
        <taxon>Natronincolaceae</taxon>
        <taxon>Alkaliphilus</taxon>
    </lineage>
</organism>
<feature type="transmembrane region" description="Helical" evidence="6">
    <location>
        <begin position="20"/>
        <end position="43"/>
    </location>
</feature>
<comment type="subcellular location">
    <subcellularLocation>
        <location evidence="1">Cell membrane</location>
    </subcellularLocation>
</comment>
<comment type="caution">
    <text evidence="7">The sequence shown here is derived from an EMBL/GenBank/DDBJ whole genome shotgun (WGS) entry which is preliminary data.</text>
</comment>
<evidence type="ECO:0000313" key="7">
    <source>
        <dbReference type="EMBL" id="MBM7615978.1"/>
    </source>
</evidence>
<evidence type="ECO:0000256" key="4">
    <source>
        <dbReference type="ARBA" id="ARBA00022989"/>
    </source>
</evidence>
<evidence type="ECO:0000256" key="2">
    <source>
        <dbReference type="ARBA" id="ARBA00022475"/>
    </source>
</evidence>
<proteinExistence type="predicted"/>
<accession>A0ABS2NSQ2</accession>
<evidence type="ECO:0000256" key="5">
    <source>
        <dbReference type="ARBA" id="ARBA00023136"/>
    </source>
</evidence>
<keyword evidence="4 6" id="KW-1133">Transmembrane helix</keyword>
<dbReference type="EMBL" id="JAFBEE010000021">
    <property type="protein sequence ID" value="MBM7615978.1"/>
    <property type="molecule type" value="Genomic_DNA"/>
</dbReference>
<sequence length="128" mass="13622">MGLIDKLKNSIDTMSMGEKLLAGLQVTAIGLVIVFIALIVLYFGIQLMSKVLGNVDKKSAEKKTKVAPAPVVKEEVVEEEVVDDGELVAVIAAAVAASLHTSTHNIVVRNIVRVGDDTPAWAKAARMN</sequence>
<dbReference type="NCBIfam" id="TIGR01195">
    <property type="entry name" value="oadG_fam"/>
    <property type="match status" value="1"/>
</dbReference>
<evidence type="ECO:0000256" key="6">
    <source>
        <dbReference type="SAM" id="Phobius"/>
    </source>
</evidence>
<keyword evidence="5 6" id="KW-0472">Membrane</keyword>
<reference evidence="7 8" key="1">
    <citation type="submission" date="2021-01" db="EMBL/GenBank/DDBJ databases">
        <title>Genomic Encyclopedia of Type Strains, Phase IV (KMG-IV): sequencing the most valuable type-strain genomes for metagenomic binning, comparative biology and taxonomic classification.</title>
        <authorList>
            <person name="Goeker M."/>
        </authorList>
    </citation>
    <scope>NUCLEOTIDE SEQUENCE [LARGE SCALE GENOMIC DNA]</scope>
    <source>
        <strain evidence="7 8">DSM 25890</strain>
    </source>
</reference>
<name>A0ABS2NSQ2_9FIRM</name>
<gene>
    <name evidence="7" type="ORF">JOC73_002554</name>
</gene>
<keyword evidence="2" id="KW-1003">Cell membrane</keyword>
<evidence type="ECO:0000313" key="8">
    <source>
        <dbReference type="Proteomes" id="UP001314796"/>
    </source>
</evidence>
<evidence type="ECO:0000256" key="1">
    <source>
        <dbReference type="ARBA" id="ARBA00004236"/>
    </source>
</evidence>
<dbReference type="RefSeq" id="WP_204403775.1">
    <property type="nucleotide sequence ID" value="NZ_JAFBEE010000021.1"/>
</dbReference>
<protein>
    <submittedName>
        <fullName evidence="7">Sodium pump decarboxylase gamma subunit</fullName>
    </submittedName>
</protein>
<evidence type="ECO:0000256" key="3">
    <source>
        <dbReference type="ARBA" id="ARBA00022692"/>
    </source>
</evidence>
<dbReference type="InterPro" id="IPR005899">
    <property type="entry name" value="Na_pump_deCOase"/>
</dbReference>
<dbReference type="Proteomes" id="UP001314796">
    <property type="component" value="Unassembled WGS sequence"/>
</dbReference>
<keyword evidence="3 6" id="KW-0812">Transmembrane</keyword>
<dbReference type="Pfam" id="PF04277">
    <property type="entry name" value="OAD_gamma"/>
    <property type="match status" value="1"/>
</dbReference>
<keyword evidence="8" id="KW-1185">Reference proteome</keyword>